<accession>A0A915J7S1</accession>
<evidence type="ECO:0000313" key="2">
    <source>
        <dbReference type="WBParaSite" id="nRc.2.0.1.t21794-RA"/>
    </source>
</evidence>
<keyword evidence="1" id="KW-1185">Reference proteome</keyword>
<evidence type="ECO:0000313" key="1">
    <source>
        <dbReference type="Proteomes" id="UP000887565"/>
    </source>
</evidence>
<protein>
    <submittedName>
        <fullName evidence="2">Uncharacterized protein</fullName>
    </submittedName>
</protein>
<sequence>MPFDGPWVAKWARGASNAATAAGGCSTVTVFFRMWYDANMSAEPTPIIVNRSGVTGITYFGGRGSIIEEAIGAGTVSAGNAKRQRGWKFLLPLPNGIFANASEHGDVEASKKNKIVASKKLGNGCQVEKQRCDRGNPSYRHLLPVPQDYHEDENWKPSQQSLLKDEKEQIDMIKENMGVSKLYQGIKPKQVRKRVQIPAGLVRWSQNQCSPSTTISTLKGKILINGNHDFPAHGQLMEGRGGLSSPSLEQSPAVPKAISDGYYQSLTMQETKFFEKYHPT</sequence>
<reference evidence="2" key="1">
    <citation type="submission" date="2022-11" db="UniProtKB">
        <authorList>
            <consortium name="WormBaseParasite"/>
        </authorList>
    </citation>
    <scope>IDENTIFICATION</scope>
</reference>
<organism evidence="1 2">
    <name type="scientific">Romanomermis culicivorax</name>
    <name type="common">Nematode worm</name>
    <dbReference type="NCBI Taxonomy" id="13658"/>
    <lineage>
        <taxon>Eukaryota</taxon>
        <taxon>Metazoa</taxon>
        <taxon>Ecdysozoa</taxon>
        <taxon>Nematoda</taxon>
        <taxon>Enoplea</taxon>
        <taxon>Dorylaimia</taxon>
        <taxon>Mermithida</taxon>
        <taxon>Mermithoidea</taxon>
        <taxon>Mermithidae</taxon>
        <taxon>Romanomermis</taxon>
    </lineage>
</organism>
<dbReference type="WBParaSite" id="nRc.2.0.1.t21794-RA">
    <property type="protein sequence ID" value="nRc.2.0.1.t21794-RA"/>
    <property type="gene ID" value="nRc.2.0.1.g21794"/>
</dbReference>
<proteinExistence type="predicted"/>
<dbReference type="Proteomes" id="UP000887565">
    <property type="component" value="Unplaced"/>
</dbReference>
<name>A0A915J7S1_ROMCU</name>
<dbReference type="AlphaFoldDB" id="A0A915J7S1"/>